<dbReference type="GO" id="GO:0016020">
    <property type="term" value="C:membrane"/>
    <property type="evidence" value="ECO:0007669"/>
    <property type="project" value="UniProtKB-SubCell"/>
</dbReference>
<evidence type="ECO:0000313" key="9">
    <source>
        <dbReference type="Proteomes" id="UP000272942"/>
    </source>
</evidence>
<comment type="subcellular location">
    <subcellularLocation>
        <location evidence="1">Membrane</location>
        <topology evidence="1">Multi-pass membrane protein</topology>
    </subcellularLocation>
</comment>
<keyword evidence="7" id="KW-0813">Transport</keyword>
<dbReference type="Gene3D" id="1.50.40.10">
    <property type="entry name" value="Mitochondrial carrier domain"/>
    <property type="match status" value="1"/>
</dbReference>
<evidence type="ECO:0000256" key="1">
    <source>
        <dbReference type="ARBA" id="ARBA00004141"/>
    </source>
</evidence>
<dbReference type="EMBL" id="UZAN01011699">
    <property type="protein sequence ID" value="VDP42459.1"/>
    <property type="molecule type" value="Genomic_DNA"/>
</dbReference>
<evidence type="ECO:0000256" key="2">
    <source>
        <dbReference type="ARBA" id="ARBA00006375"/>
    </source>
</evidence>
<gene>
    <name evidence="8" type="ORF">ECPE_LOCUS1611</name>
</gene>
<dbReference type="PROSITE" id="PS50920">
    <property type="entry name" value="SOLCAR"/>
    <property type="match status" value="2"/>
</dbReference>
<evidence type="ECO:0000256" key="5">
    <source>
        <dbReference type="ARBA" id="ARBA00023136"/>
    </source>
</evidence>
<dbReference type="OrthoDB" id="18574at2759"/>
<name>A0A183A3S6_9TREM</name>
<keyword evidence="4" id="KW-0677">Repeat</keyword>
<evidence type="ECO:0000256" key="4">
    <source>
        <dbReference type="ARBA" id="ARBA00022737"/>
    </source>
</evidence>
<dbReference type="PANTHER" id="PTHR24089">
    <property type="entry name" value="SOLUTE CARRIER FAMILY 25"/>
    <property type="match status" value="1"/>
</dbReference>
<dbReference type="AlphaFoldDB" id="A0A183A3S6"/>
<sequence>MIQTGREGSLVLSKNDYLIAGSISGFVSRAIAQPLDVVKIRFQLQVEPISASDSSKYHGFAQAIRCINKEEGAFAFWKGHIPAQLQAVTFSAIQFLSFEILISCFIRFGQRNGSRGDPRSTLNCSKTLEAFTCGCVAGSIAAGVTQPLDVLRTRFIAQGEPKLYT</sequence>
<dbReference type="WBParaSite" id="ECPE_0000161101-mRNA-1">
    <property type="protein sequence ID" value="ECPE_0000161101-mRNA-1"/>
    <property type="gene ID" value="ECPE_0000161101"/>
</dbReference>
<evidence type="ECO:0000256" key="6">
    <source>
        <dbReference type="PROSITE-ProRule" id="PRU00282"/>
    </source>
</evidence>
<evidence type="ECO:0000256" key="7">
    <source>
        <dbReference type="RuleBase" id="RU000488"/>
    </source>
</evidence>
<keyword evidence="5 6" id="KW-0472">Membrane</keyword>
<feature type="repeat" description="Solcar" evidence="6">
    <location>
        <begin position="125"/>
        <end position="165"/>
    </location>
</feature>
<evidence type="ECO:0000256" key="3">
    <source>
        <dbReference type="ARBA" id="ARBA00022692"/>
    </source>
</evidence>
<organism evidence="10">
    <name type="scientific">Echinostoma caproni</name>
    <dbReference type="NCBI Taxonomy" id="27848"/>
    <lineage>
        <taxon>Eukaryota</taxon>
        <taxon>Metazoa</taxon>
        <taxon>Spiralia</taxon>
        <taxon>Lophotrochozoa</taxon>
        <taxon>Platyhelminthes</taxon>
        <taxon>Trematoda</taxon>
        <taxon>Digenea</taxon>
        <taxon>Plagiorchiida</taxon>
        <taxon>Echinostomata</taxon>
        <taxon>Echinostomatoidea</taxon>
        <taxon>Echinostomatidae</taxon>
        <taxon>Echinostoma</taxon>
    </lineage>
</organism>
<dbReference type="Pfam" id="PF00153">
    <property type="entry name" value="Mito_carr"/>
    <property type="match status" value="2"/>
</dbReference>
<dbReference type="InterPro" id="IPR018108">
    <property type="entry name" value="MCP_transmembrane"/>
</dbReference>
<dbReference type="SUPFAM" id="SSF103506">
    <property type="entry name" value="Mitochondrial carrier"/>
    <property type="match status" value="1"/>
</dbReference>
<dbReference type="Proteomes" id="UP000272942">
    <property type="component" value="Unassembled WGS sequence"/>
</dbReference>
<dbReference type="InterPro" id="IPR023395">
    <property type="entry name" value="MCP_dom_sf"/>
</dbReference>
<keyword evidence="3 6" id="KW-0812">Transmembrane</keyword>
<evidence type="ECO:0000313" key="10">
    <source>
        <dbReference type="WBParaSite" id="ECPE_0000161101-mRNA-1"/>
    </source>
</evidence>
<reference evidence="10" key="1">
    <citation type="submission" date="2016-06" db="UniProtKB">
        <authorList>
            <consortium name="WormBaseParasite"/>
        </authorList>
    </citation>
    <scope>IDENTIFICATION</scope>
</reference>
<reference evidence="8 9" key="2">
    <citation type="submission" date="2018-11" db="EMBL/GenBank/DDBJ databases">
        <authorList>
            <consortium name="Pathogen Informatics"/>
        </authorList>
    </citation>
    <scope>NUCLEOTIDE SEQUENCE [LARGE SCALE GENOMIC DNA]</scope>
    <source>
        <strain evidence="8 9">Egypt</strain>
    </source>
</reference>
<protein>
    <submittedName>
        <fullName evidence="10">Mitochondrial thiamine pyrophosphate carrier</fullName>
    </submittedName>
</protein>
<evidence type="ECO:0000313" key="8">
    <source>
        <dbReference type="EMBL" id="VDP42459.1"/>
    </source>
</evidence>
<comment type="similarity">
    <text evidence="2 7">Belongs to the mitochondrial carrier (TC 2.A.29) family.</text>
</comment>
<accession>A0A183A3S6</accession>
<feature type="repeat" description="Solcar" evidence="6">
    <location>
        <begin position="12"/>
        <end position="104"/>
    </location>
</feature>
<keyword evidence="9" id="KW-1185">Reference proteome</keyword>
<proteinExistence type="inferred from homology"/>